<proteinExistence type="predicted"/>
<dbReference type="Gene3D" id="3.90.550.10">
    <property type="entry name" value="Spore Coat Polysaccharide Biosynthesis Protein SpsA, Chain A"/>
    <property type="match status" value="1"/>
</dbReference>
<name>A0ABT0MUQ3_9GAMM</name>
<accession>A0ABT0MUQ3</accession>
<evidence type="ECO:0000313" key="2">
    <source>
        <dbReference type="Proteomes" id="UP001203069"/>
    </source>
</evidence>
<dbReference type="SUPFAM" id="SSF53448">
    <property type="entry name" value="Nucleotide-diphospho-sugar transferases"/>
    <property type="match status" value="1"/>
</dbReference>
<gene>
    <name evidence="1" type="ORF">MFP26_12735</name>
</gene>
<dbReference type="Proteomes" id="UP001203069">
    <property type="component" value="Unassembled WGS sequence"/>
</dbReference>
<dbReference type="EMBL" id="JAKPBZ010000112">
    <property type="protein sequence ID" value="MCL2893549.1"/>
    <property type="molecule type" value="Genomic_DNA"/>
</dbReference>
<organism evidence="1 2">
    <name type="scientific">Brenneria tiliae</name>
    <dbReference type="NCBI Taxonomy" id="2914984"/>
    <lineage>
        <taxon>Bacteria</taxon>
        <taxon>Pseudomonadati</taxon>
        <taxon>Pseudomonadota</taxon>
        <taxon>Gammaproteobacteria</taxon>
        <taxon>Enterobacterales</taxon>
        <taxon>Pectobacteriaceae</taxon>
        <taxon>Brenneria</taxon>
    </lineage>
</organism>
<sequence>MNITSVVIIYNSALKDSDTLKSLLKCKLENIKLNICVWNNGPSLLQENDTSDFLSRCKENGFNVKIYQDIRNLSLSKIYNFFINNEKFDFITILDQDSHLPIDYYTKIATHRGADIVTPKIIAEKNGISVQTDPHLYGDINLMIDEGKVGMKIDSVMSGLALSKQGIDKIMAFRGYVFEEKLAFYGIDSDLFRIINIMTENNKPLDIYCANSIGHSFAMFSPENKKNSFRLMEIFYLKSFIRNEYQKKSKASTIYIYLRDFLRGKIDFHRMKNLLIFTINNIHPRSKIEIDKKTALTHEIQNKNSDDIINI</sequence>
<keyword evidence="2" id="KW-1185">Reference proteome</keyword>
<protein>
    <submittedName>
        <fullName evidence="1">Glycosyltransferase family 2 protein</fullName>
    </submittedName>
</protein>
<dbReference type="CDD" id="cd00761">
    <property type="entry name" value="Glyco_tranf_GTA_type"/>
    <property type="match status" value="1"/>
</dbReference>
<dbReference type="RefSeq" id="WP_249244976.1">
    <property type="nucleotide sequence ID" value="NZ_JAKPBZ010000112.1"/>
</dbReference>
<comment type="caution">
    <text evidence="1">The sequence shown here is derived from an EMBL/GenBank/DDBJ whole genome shotgun (WGS) entry which is preliminary data.</text>
</comment>
<reference evidence="1 2" key="1">
    <citation type="submission" date="2022-02" db="EMBL/GenBank/DDBJ databases">
        <title>Description of Brenneria tiliae sp. nov. isolated from symptomatic Tilia x moltkei and Tilia x europaea trees in the UK.</title>
        <authorList>
            <person name="Kile H."/>
        </authorList>
    </citation>
    <scope>NUCLEOTIDE SEQUENCE [LARGE SCALE GENOMIC DNA]</scope>
    <source>
        <strain evidence="1 2">MC1SB4.1</strain>
    </source>
</reference>
<dbReference type="InterPro" id="IPR029044">
    <property type="entry name" value="Nucleotide-diphossugar_trans"/>
</dbReference>
<evidence type="ECO:0000313" key="1">
    <source>
        <dbReference type="EMBL" id="MCL2893549.1"/>
    </source>
</evidence>